<gene>
    <name evidence="2" type="ORF">RQC66_02330</name>
</gene>
<dbReference type="RefSeq" id="WP_314197368.1">
    <property type="nucleotide sequence ID" value="NZ_JAVTLL010000001.1"/>
</dbReference>
<feature type="chain" id="PRO_5045331996" evidence="1">
    <location>
        <begin position="28"/>
        <end position="137"/>
    </location>
</feature>
<evidence type="ECO:0000256" key="1">
    <source>
        <dbReference type="SAM" id="SignalP"/>
    </source>
</evidence>
<proteinExistence type="predicted"/>
<name>A0ABU3LK89_9ACTN</name>
<organism evidence="2 3">
    <name type="scientific">Streptomyces justiciae</name>
    <dbReference type="NCBI Taxonomy" id="2780140"/>
    <lineage>
        <taxon>Bacteria</taxon>
        <taxon>Bacillati</taxon>
        <taxon>Actinomycetota</taxon>
        <taxon>Actinomycetes</taxon>
        <taxon>Kitasatosporales</taxon>
        <taxon>Streptomycetaceae</taxon>
        <taxon>Streptomyces</taxon>
    </lineage>
</organism>
<dbReference type="EMBL" id="JAVTLL010000001">
    <property type="protein sequence ID" value="MDT7839562.1"/>
    <property type="molecule type" value="Genomic_DNA"/>
</dbReference>
<reference evidence="3" key="1">
    <citation type="submission" date="2023-07" db="EMBL/GenBank/DDBJ databases">
        <title>Draft genome sequence of the endophytic actinobacterium Streptomyces justiciae WPN32, a potential antibiotic producer.</title>
        <authorList>
            <person name="Yasawong M."/>
            <person name="Pana W."/>
            <person name="Ganta P."/>
            <person name="Santapan N."/>
            <person name="Songngamsuk T."/>
            <person name="Phatcharaharikarn M."/>
            <person name="Kerdtoob S."/>
            <person name="Nantapong N."/>
        </authorList>
    </citation>
    <scope>NUCLEOTIDE SEQUENCE [LARGE SCALE GENOMIC DNA]</scope>
    <source>
        <strain evidence="3">WPN32</strain>
    </source>
</reference>
<comment type="caution">
    <text evidence="2">The sequence shown here is derived from an EMBL/GenBank/DDBJ whole genome shotgun (WGS) entry which is preliminary data.</text>
</comment>
<sequence length="137" mass="14082">MKRLGSVAAVIGLAAAGTIAATGTASAATYAGTCGSGYSVIDTMDVGEGTAYLTYSSSSGKNCVVTVPDRTGTPTVLDARLRLHRTDTVWKQGVEVDYGTYSYYAGPLYVSAAGRCIDWGGAAASNYTRVDYGVHCG</sequence>
<protein>
    <submittedName>
        <fullName evidence="2">Spore-associated protein A</fullName>
    </submittedName>
</protein>
<accession>A0ABU3LK89</accession>
<evidence type="ECO:0000313" key="3">
    <source>
        <dbReference type="Proteomes" id="UP001257948"/>
    </source>
</evidence>
<dbReference type="Proteomes" id="UP001257948">
    <property type="component" value="Unassembled WGS sequence"/>
</dbReference>
<evidence type="ECO:0000313" key="2">
    <source>
        <dbReference type="EMBL" id="MDT7839562.1"/>
    </source>
</evidence>
<keyword evidence="3" id="KW-1185">Reference proteome</keyword>
<feature type="signal peptide" evidence="1">
    <location>
        <begin position="1"/>
        <end position="27"/>
    </location>
</feature>
<keyword evidence="1" id="KW-0732">Signal</keyword>